<dbReference type="InterPro" id="IPR000182">
    <property type="entry name" value="GNAT_dom"/>
</dbReference>
<keyword evidence="1" id="KW-0808">Transferase</keyword>
<dbReference type="Proteomes" id="UP000188879">
    <property type="component" value="Unassembled WGS sequence"/>
</dbReference>
<dbReference type="RefSeq" id="WP_076959938.1">
    <property type="nucleotide sequence ID" value="NZ_MLCO01000306.1"/>
</dbReference>
<dbReference type="OrthoDB" id="9799092at2"/>
<sequence length="170" mass="18435">MPPAPALRRLLPADAAAYRELRLEGLECHPEAFGAAWEDEADKPLDWFARRLESTTIIGGSVFGAGLDGVAGFMVPAPAKQRHRGVLWGMYVRPDARGSGLAAALVQQVVLAARGRVEAIRLSVVASNKAAIRVYQAAGFQEYGLEKRGLKLGSTYYDEMLMDRAVEPLP</sequence>
<dbReference type="SUPFAM" id="SSF55729">
    <property type="entry name" value="Acyl-CoA N-acyltransferases (Nat)"/>
    <property type="match status" value="1"/>
</dbReference>
<proteinExistence type="predicted"/>
<gene>
    <name evidence="4" type="ORF">BKE38_24685</name>
</gene>
<evidence type="ECO:0000256" key="1">
    <source>
        <dbReference type="ARBA" id="ARBA00022679"/>
    </source>
</evidence>
<name>A0A1V2GVH2_9PROT</name>
<protein>
    <recommendedName>
        <fullName evidence="3">N-acetyltransferase domain-containing protein</fullName>
    </recommendedName>
</protein>
<evidence type="ECO:0000256" key="2">
    <source>
        <dbReference type="ARBA" id="ARBA00023315"/>
    </source>
</evidence>
<dbReference type="PROSITE" id="PS51186">
    <property type="entry name" value="GNAT"/>
    <property type="match status" value="1"/>
</dbReference>
<keyword evidence="5" id="KW-1185">Reference proteome</keyword>
<dbReference type="InterPro" id="IPR016181">
    <property type="entry name" value="Acyl_CoA_acyltransferase"/>
</dbReference>
<dbReference type="Pfam" id="PF00583">
    <property type="entry name" value="Acetyltransf_1"/>
    <property type="match status" value="1"/>
</dbReference>
<dbReference type="Gene3D" id="3.40.630.30">
    <property type="match status" value="1"/>
</dbReference>
<evidence type="ECO:0000313" key="5">
    <source>
        <dbReference type="Proteomes" id="UP000188879"/>
    </source>
</evidence>
<dbReference type="AlphaFoldDB" id="A0A1V2GVH2"/>
<organism evidence="4 5">
    <name type="scientific">Teichococcus deserti</name>
    <dbReference type="NCBI Taxonomy" id="1817963"/>
    <lineage>
        <taxon>Bacteria</taxon>
        <taxon>Pseudomonadati</taxon>
        <taxon>Pseudomonadota</taxon>
        <taxon>Alphaproteobacteria</taxon>
        <taxon>Acetobacterales</taxon>
        <taxon>Roseomonadaceae</taxon>
        <taxon>Roseomonas</taxon>
    </lineage>
</organism>
<dbReference type="GO" id="GO:0016747">
    <property type="term" value="F:acyltransferase activity, transferring groups other than amino-acyl groups"/>
    <property type="evidence" value="ECO:0007669"/>
    <property type="project" value="InterPro"/>
</dbReference>
<comment type="caution">
    <text evidence="4">The sequence shown here is derived from an EMBL/GenBank/DDBJ whole genome shotgun (WGS) entry which is preliminary data.</text>
</comment>
<keyword evidence="2" id="KW-0012">Acyltransferase</keyword>
<dbReference type="CDD" id="cd04301">
    <property type="entry name" value="NAT_SF"/>
    <property type="match status" value="1"/>
</dbReference>
<reference evidence="4 5" key="1">
    <citation type="submission" date="2016-10" db="EMBL/GenBank/DDBJ databases">
        <title>Draft Genome sequence of Roseomonas sp. strain M3.</title>
        <authorList>
            <person name="Subhash Y."/>
            <person name="Lee S."/>
        </authorList>
    </citation>
    <scope>NUCLEOTIDE SEQUENCE [LARGE SCALE GENOMIC DNA]</scope>
    <source>
        <strain evidence="4 5">M3</strain>
    </source>
</reference>
<dbReference type="PANTHER" id="PTHR43420">
    <property type="entry name" value="ACETYLTRANSFERASE"/>
    <property type="match status" value="1"/>
</dbReference>
<accession>A0A1V2GVH2</accession>
<feature type="domain" description="N-acetyltransferase" evidence="3">
    <location>
        <begin position="5"/>
        <end position="163"/>
    </location>
</feature>
<dbReference type="PANTHER" id="PTHR43420:SF47">
    <property type="entry name" value="N-ACETYLTRANSFERASE DOMAIN-CONTAINING PROTEIN"/>
    <property type="match status" value="1"/>
</dbReference>
<dbReference type="EMBL" id="MLCO01000306">
    <property type="protein sequence ID" value="ONG46948.1"/>
    <property type="molecule type" value="Genomic_DNA"/>
</dbReference>
<dbReference type="InterPro" id="IPR050680">
    <property type="entry name" value="YpeA/RimI_acetyltransf"/>
</dbReference>
<evidence type="ECO:0000313" key="4">
    <source>
        <dbReference type="EMBL" id="ONG46948.1"/>
    </source>
</evidence>
<evidence type="ECO:0000259" key="3">
    <source>
        <dbReference type="PROSITE" id="PS51186"/>
    </source>
</evidence>